<accession>A0A0D8IAQ3</accession>
<dbReference type="OrthoDB" id="143422at2"/>
<comment type="similarity">
    <text evidence="1">Belongs to the CdaR family.</text>
</comment>
<proteinExistence type="inferred from homology"/>
<evidence type="ECO:0000313" key="2">
    <source>
        <dbReference type="EMBL" id="AKL97292.1"/>
    </source>
</evidence>
<dbReference type="RefSeq" id="WP_044825617.1">
    <property type="nucleotide sequence ID" value="NZ_CP009687.1"/>
</dbReference>
<dbReference type="Gene3D" id="1.10.10.2840">
    <property type="entry name" value="PucR C-terminal helix-turn-helix domain"/>
    <property type="match status" value="1"/>
</dbReference>
<sequence>MAVKISSLLKYISDFKPASTGYCCHEVRTFRLLNKHLKDFHSDCIYIGKSSQLPSVPPPAPTTFLLIRDHDTSAYDSLHANCNCIYVAPNTDISGLLNAVQDYFDNAMYISECALKIMRLNKNTSNLQEVLDLGFELLGNPLLLVDVSLCFIAHAGGNTVNNEPLWEWTLSKGYVTEDYVNSVMMDGLADEGRYPQKPLLIWEKGILNHNQLVFRILSNNVPVGYLKTLAYNKSISETDQQLITIIGNCLSQFLTNNYAEHASCSPLIESFLISLLNEKLYDHDAIDERIHQFNIKLYDNLTLIVIELKDSFLQDKAKAILFKRKLQNFLGRDNIVYYDGHLVALYDSKTIQPFTESEWTSFEALLDSYDCRAGISLLFHKLHSLPEHYRSACEALHTGGRLHFSQPIVRYSDIMLQHVFLIYGSERDLTPLIHPAIRTLQEIESDKYHMFLETIKAYIDNGLEIPSTARALFIHYNTMKYRLNRIVELTGLNFMDAQTIFQLQLSFLIMDMQEKLKKPRE</sequence>
<dbReference type="EMBL" id="CP009687">
    <property type="protein sequence ID" value="AKL97292.1"/>
    <property type="molecule type" value="Genomic_DNA"/>
</dbReference>
<gene>
    <name evidence="2" type="ORF">CACET_c38640</name>
</gene>
<dbReference type="KEGG" id="cace:CACET_c38640"/>
<dbReference type="PANTHER" id="PTHR33744:SF15">
    <property type="entry name" value="CARBOHYDRATE DIACID REGULATOR"/>
    <property type="match status" value="1"/>
</dbReference>
<dbReference type="STRING" id="84022.CACET_c38640"/>
<dbReference type="PANTHER" id="PTHR33744">
    <property type="entry name" value="CARBOHYDRATE DIACID REGULATOR"/>
    <property type="match status" value="1"/>
</dbReference>
<evidence type="ECO:0000313" key="3">
    <source>
        <dbReference type="Proteomes" id="UP000035704"/>
    </source>
</evidence>
<dbReference type="Proteomes" id="UP000035704">
    <property type="component" value="Chromosome"/>
</dbReference>
<protein>
    <submittedName>
        <fullName evidence="2">Transcriptional regulator, PucR family</fullName>
    </submittedName>
</protein>
<dbReference type="InterPro" id="IPR025736">
    <property type="entry name" value="PucR_C-HTH_dom"/>
</dbReference>
<keyword evidence="3" id="KW-1185">Reference proteome</keyword>
<dbReference type="InterPro" id="IPR042070">
    <property type="entry name" value="PucR_C-HTH_sf"/>
</dbReference>
<name>A0A0D8IAQ3_9CLOT</name>
<dbReference type="Pfam" id="PF17853">
    <property type="entry name" value="GGDEF_2"/>
    <property type="match status" value="1"/>
</dbReference>
<evidence type="ECO:0000256" key="1">
    <source>
        <dbReference type="ARBA" id="ARBA00006754"/>
    </source>
</evidence>
<dbReference type="AlphaFoldDB" id="A0A0D8IAQ3"/>
<reference evidence="2 3" key="1">
    <citation type="submission" date="2014-10" db="EMBL/GenBank/DDBJ databases">
        <title>Genome sequence of Clostridium aceticum DSM 1496.</title>
        <authorList>
            <person name="Poehlein A."/>
            <person name="Schiel-Bengelsdorf B."/>
            <person name="Gottschalk G."/>
            <person name="Duerre P."/>
            <person name="Daniel R."/>
        </authorList>
    </citation>
    <scope>NUCLEOTIDE SEQUENCE [LARGE SCALE GENOMIC DNA]</scope>
    <source>
        <strain evidence="2 3">DSM 1496</strain>
    </source>
</reference>
<dbReference type="InterPro" id="IPR051448">
    <property type="entry name" value="CdaR-like_regulators"/>
</dbReference>
<dbReference type="PATRIC" id="fig|84022.5.peg.1116"/>
<organism evidence="2 3">
    <name type="scientific">Clostridium aceticum</name>
    <dbReference type="NCBI Taxonomy" id="84022"/>
    <lineage>
        <taxon>Bacteria</taxon>
        <taxon>Bacillati</taxon>
        <taxon>Bacillota</taxon>
        <taxon>Clostridia</taxon>
        <taxon>Eubacteriales</taxon>
        <taxon>Clostridiaceae</taxon>
        <taxon>Clostridium</taxon>
    </lineage>
</organism>
<dbReference type="InterPro" id="IPR041522">
    <property type="entry name" value="CdaR_GGDEF"/>
</dbReference>
<dbReference type="Pfam" id="PF13556">
    <property type="entry name" value="HTH_30"/>
    <property type="match status" value="1"/>
</dbReference>